<dbReference type="Proteomes" id="UP000807306">
    <property type="component" value="Unassembled WGS sequence"/>
</dbReference>
<feature type="chain" id="PRO_5040244283" evidence="12">
    <location>
        <begin position="18"/>
        <end position="252"/>
    </location>
</feature>
<evidence type="ECO:0000256" key="2">
    <source>
        <dbReference type="ARBA" id="ARBA00004609"/>
    </source>
</evidence>
<organism evidence="14 15">
    <name type="scientific">Crepidotus variabilis</name>
    <dbReference type="NCBI Taxonomy" id="179855"/>
    <lineage>
        <taxon>Eukaryota</taxon>
        <taxon>Fungi</taxon>
        <taxon>Dikarya</taxon>
        <taxon>Basidiomycota</taxon>
        <taxon>Agaricomycotina</taxon>
        <taxon>Agaricomycetes</taxon>
        <taxon>Agaricomycetidae</taxon>
        <taxon>Agaricales</taxon>
        <taxon>Agaricineae</taxon>
        <taxon>Crepidotaceae</taxon>
        <taxon>Crepidotus</taxon>
    </lineage>
</organism>
<dbReference type="GO" id="GO:0005975">
    <property type="term" value="P:carbohydrate metabolic process"/>
    <property type="evidence" value="ECO:0007669"/>
    <property type="project" value="InterPro"/>
</dbReference>
<evidence type="ECO:0000256" key="8">
    <source>
        <dbReference type="ARBA" id="ARBA00023136"/>
    </source>
</evidence>
<dbReference type="GO" id="GO:0005886">
    <property type="term" value="C:plasma membrane"/>
    <property type="evidence" value="ECO:0007669"/>
    <property type="project" value="UniProtKB-SubCell"/>
</dbReference>
<dbReference type="Gene3D" id="3.20.20.370">
    <property type="entry name" value="Glycoside hydrolase/deacetylase"/>
    <property type="match status" value="1"/>
</dbReference>
<evidence type="ECO:0000256" key="10">
    <source>
        <dbReference type="ARBA" id="ARBA00023288"/>
    </source>
</evidence>
<keyword evidence="8" id="KW-0472">Membrane</keyword>
<reference evidence="14" key="1">
    <citation type="submission" date="2020-11" db="EMBL/GenBank/DDBJ databases">
        <authorList>
            <consortium name="DOE Joint Genome Institute"/>
            <person name="Ahrendt S."/>
            <person name="Riley R."/>
            <person name="Andreopoulos W."/>
            <person name="Labutti K."/>
            <person name="Pangilinan J."/>
            <person name="Ruiz-Duenas F.J."/>
            <person name="Barrasa J.M."/>
            <person name="Sanchez-Garcia M."/>
            <person name="Camarero S."/>
            <person name="Miyauchi S."/>
            <person name="Serrano A."/>
            <person name="Linde D."/>
            <person name="Babiker R."/>
            <person name="Drula E."/>
            <person name="Ayuso-Fernandez I."/>
            <person name="Pacheco R."/>
            <person name="Padilla G."/>
            <person name="Ferreira P."/>
            <person name="Barriuso J."/>
            <person name="Kellner H."/>
            <person name="Castanera R."/>
            <person name="Alfaro M."/>
            <person name="Ramirez L."/>
            <person name="Pisabarro A.G."/>
            <person name="Kuo A."/>
            <person name="Tritt A."/>
            <person name="Lipzen A."/>
            <person name="He G."/>
            <person name="Yan M."/>
            <person name="Ng V."/>
            <person name="Cullen D."/>
            <person name="Martin F."/>
            <person name="Rosso M.-N."/>
            <person name="Henrissat B."/>
            <person name="Hibbett D."/>
            <person name="Martinez A.T."/>
            <person name="Grigoriev I.V."/>
        </authorList>
    </citation>
    <scope>NUCLEOTIDE SEQUENCE</scope>
    <source>
        <strain evidence="14">CBS 506.95</strain>
    </source>
</reference>
<dbReference type="EMBL" id="MU157834">
    <property type="protein sequence ID" value="KAF9531740.1"/>
    <property type="molecule type" value="Genomic_DNA"/>
</dbReference>
<gene>
    <name evidence="14" type="ORF">CPB83DRAFT_786476</name>
</gene>
<comment type="subcellular location">
    <subcellularLocation>
        <location evidence="2">Cell membrane</location>
        <topology evidence="2">Lipid-anchor</topology>
        <topology evidence="2">GPI-anchor</topology>
    </subcellularLocation>
</comment>
<evidence type="ECO:0000256" key="1">
    <source>
        <dbReference type="ARBA" id="ARBA00001941"/>
    </source>
</evidence>
<dbReference type="InterPro" id="IPR002509">
    <property type="entry name" value="NODB_dom"/>
</dbReference>
<dbReference type="GO" id="GO:0046872">
    <property type="term" value="F:metal ion binding"/>
    <property type="evidence" value="ECO:0007669"/>
    <property type="project" value="UniProtKB-KW"/>
</dbReference>
<dbReference type="CDD" id="cd10951">
    <property type="entry name" value="CE4_ClCDA_like"/>
    <property type="match status" value="1"/>
</dbReference>
<evidence type="ECO:0000256" key="11">
    <source>
        <dbReference type="ARBA" id="ARBA00023316"/>
    </source>
</evidence>
<keyword evidence="7" id="KW-0378">Hydrolase</keyword>
<keyword evidence="5" id="KW-0479">Metal-binding</keyword>
<dbReference type="GO" id="GO:0016810">
    <property type="term" value="F:hydrolase activity, acting on carbon-nitrogen (but not peptide) bonds"/>
    <property type="evidence" value="ECO:0007669"/>
    <property type="project" value="InterPro"/>
</dbReference>
<evidence type="ECO:0000256" key="3">
    <source>
        <dbReference type="ARBA" id="ARBA00022475"/>
    </source>
</evidence>
<keyword evidence="6 12" id="KW-0732">Signal</keyword>
<comment type="cofactor">
    <cofactor evidence="1">
        <name>Co(2+)</name>
        <dbReference type="ChEBI" id="CHEBI:48828"/>
    </cofactor>
</comment>
<evidence type="ECO:0000256" key="12">
    <source>
        <dbReference type="SAM" id="SignalP"/>
    </source>
</evidence>
<keyword evidence="10" id="KW-0449">Lipoprotein</keyword>
<evidence type="ECO:0000256" key="4">
    <source>
        <dbReference type="ARBA" id="ARBA00022622"/>
    </source>
</evidence>
<dbReference type="AlphaFoldDB" id="A0A9P6JTN4"/>
<dbReference type="GO" id="GO:0071555">
    <property type="term" value="P:cell wall organization"/>
    <property type="evidence" value="ECO:0007669"/>
    <property type="project" value="UniProtKB-KW"/>
</dbReference>
<evidence type="ECO:0000259" key="13">
    <source>
        <dbReference type="PROSITE" id="PS51677"/>
    </source>
</evidence>
<evidence type="ECO:0000313" key="14">
    <source>
        <dbReference type="EMBL" id="KAF9531740.1"/>
    </source>
</evidence>
<name>A0A9P6JTN4_9AGAR</name>
<keyword evidence="4" id="KW-0336">GPI-anchor</keyword>
<dbReference type="InterPro" id="IPR011330">
    <property type="entry name" value="Glyco_hydro/deAcase_b/a-brl"/>
</dbReference>
<evidence type="ECO:0000313" key="15">
    <source>
        <dbReference type="Proteomes" id="UP000807306"/>
    </source>
</evidence>
<evidence type="ECO:0000256" key="7">
    <source>
        <dbReference type="ARBA" id="ARBA00022801"/>
    </source>
</evidence>
<dbReference type="SUPFAM" id="SSF88713">
    <property type="entry name" value="Glycoside hydrolase/deacetylase"/>
    <property type="match status" value="1"/>
</dbReference>
<keyword evidence="11" id="KW-0961">Cell wall biogenesis/degradation</keyword>
<proteinExistence type="predicted"/>
<evidence type="ECO:0000256" key="9">
    <source>
        <dbReference type="ARBA" id="ARBA00023277"/>
    </source>
</evidence>
<dbReference type="Pfam" id="PF01522">
    <property type="entry name" value="Polysacc_deac_1"/>
    <property type="match status" value="1"/>
</dbReference>
<comment type="caution">
    <text evidence="14">The sequence shown here is derived from an EMBL/GenBank/DDBJ whole genome shotgun (WGS) entry which is preliminary data.</text>
</comment>
<dbReference type="OrthoDB" id="2125469at2759"/>
<sequence length="252" mass="28308">MLFKLLLSACLALYVTALPQGKANFQKRARAALYTQCTVPNTVALTFDDGPFDYINDISKVLKDNNATGTFFFNGNNYHCIYDQDSVDHVKYVYDQGHHIASHTWSHPDLNTLTADQIHDEMWKIEQALMRITGAYVAFMRPPFGNYNDQVLDVSGVRGQDVVIWDFDSEDSVGASAQESKQKYDQIASKHPSTLLALNHETYSTTAYDVLPHAIQVLKAKGYNLVSVADCVGKPKYQYVGAPEQRTADWHC</sequence>
<dbReference type="PROSITE" id="PS51677">
    <property type="entry name" value="NODB"/>
    <property type="match status" value="1"/>
</dbReference>
<dbReference type="GO" id="GO:0098552">
    <property type="term" value="C:side of membrane"/>
    <property type="evidence" value="ECO:0007669"/>
    <property type="project" value="UniProtKB-KW"/>
</dbReference>
<keyword evidence="3" id="KW-1003">Cell membrane</keyword>
<feature type="signal peptide" evidence="12">
    <location>
        <begin position="1"/>
        <end position="17"/>
    </location>
</feature>
<keyword evidence="15" id="KW-1185">Reference proteome</keyword>
<keyword evidence="4" id="KW-0325">Glycoprotein</keyword>
<keyword evidence="9" id="KW-0119">Carbohydrate metabolism</keyword>
<dbReference type="PANTHER" id="PTHR46471">
    <property type="entry name" value="CHITIN DEACETYLASE"/>
    <property type="match status" value="1"/>
</dbReference>
<dbReference type="PANTHER" id="PTHR46471:SF2">
    <property type="entry name" value="CHITIN DEACETYLASE-RELATED"/>
    <property type="match status" value="1"/>
</dbReference>
<accession>A0A9P6JTN4</accession>
<evidence type="ECO:0000256" key="6">
    <source>
        <dbReference type="ARBA" id="ARBA00022729"/>
    </source>
</evidence>
<protein>
    <submittedName>
        <fullName evidence="14">Carbohydrate esterase family 4 protein</fullName>
    </submittedName>
</protein>
<feature type="domain" description="NodB homology" evidence="13">
    <location>
        <begin position="41"/>
        <end position="226"/>
    </location>
</feature>
<evidence type="ECO:0000256" key="5">
    <source>
        <dbReference type="ARBA" id="ARBA00022723"/>
    </source>
</evidence>